<feature type="domain" description="ABC transporter" evidence="5">
    <location>
        <begin position="16"/>
        <end position="248"/>
    </location>
</feature>
<dbReference type="PANTHER" id="PTHR43335:SF2">
    <property type="entry name" value="ABC TRANSPORTER, ATP-BINDING PROTEIN"/>
    <property type="match status" value="1"/>
</dbReference>
<dbReference type="SMART" id="SM00382">
    <property type="entry name" value="AAA"/>
    <property type="match status" value="1"/>
</dbReference>
<evidence type="ECO:0000256" key="3">
    <source>
        <dbReference type="ARBA" id="ARBA00022741"/>
    </source>
</evidence>
<reference evidence="6 7" key="1">
    <citation type="submission" date="2020-08" db="EMBL/GenBank/DDBJ databases">
        <title>Sequencing the genomes of 1000 actinobacteria strains.</title>
        <authorList>
            <person name="Klenk H.-P."/>
        </authorList>
    </citation>
    <scope>NUCLEOTIDE SEQUENCE [LARGE SCALE GENOMIC DNA]</scope>
    <source>
        <strain evidence="6 7">DSM 46659</strain>
    </source>
</reference>
<keyword evidence="3" id="KW-0547">Nucleotide-binding</keyword>
<dbReference type="InterPro" id="IPR027417">
    <property type="entry name" value="P-loop_NTPase"/>
</dbReference>
<dbReference type="Pfam" id="PF00005">
    <property type="entry name" value="ABC_tran"/>
    <property type="match status" value="1"/>
</dbReference>
<comment type="caution">
    <text evidence="6">The sequence shown here is derived from an EMBL/GenBank/DDBJ whole genome shotgun (WGS) entry which is preliminary data.</text>
</comment>
<evidence type="ECO:0000256" key="2">
    <source>
        <dbReference type="ARBA" id="ARBA00022448"/>
    </source>
</evidence>
<dbReference type="Gene3D" id="3.40.50.300">
    <property type="entry name" value="P-loop containing nucleotide triphosphate hydrolases"/>
    <property type="match status" value="1"/>
</dbReference>
<dbReference type="PROSITE" id="PS00211">
    <property type="entry name" value="ABC_TRANSPORTER_1"/>
    <property type="match status" value="1"/>
</dbReference>
<dbReference type="InterPro" id="IPR003439">
    <property type="entry name" value="ABC_transporter-like_ATP-bd"/>
</dbReference>
<sequence>MRHGSDDQAESGRMDIRVSGLTKAFRGGVRALDGVDLAVGGGVLGLLGGNGAGKTTLMRVLSGVLRPSAGRVTVGGHDLATASGRRAAQHSTGYLPQELTPYPDLTGWEFLDYMALLKGIGDRRARRAQIEELLVQVGLAERADRRIATYSGGMRRRIGIAQSLLGDPGLLVVDEPTAGLDPEERLRFRSLLASLGRERTVVLSTHILDDVAQSCPRAAVLRGGRLVFHGAVSELTAVGRGRVYEVPVGTPLKEDTAVVHASRSVLRVVAAEPPPGGRPAAPNLEDGYIALMRWGAGEGEWAQGTRGESVPGVLP</sequence>
<keyword evidence="7" id="KW-1185">Reference proteome</keyword>
<dbReference type="PANTHER" id="PTHR43335">
    <property type="entry name" value="ABC TRANSPORTER, ATP-BINDING PROTEIN"/>
    <property type="match status" value="1"/>
</dbReference>
<evidence type="ECO:0000256" key="4">
    <source>
        <dbReference type="ARBA" id="ARBA00022840"/>
    </source>
</evidence>
<dbReference type="InterPro" id="IPR017871">
    <property type="entry name" value="ABC_transporter-like_CS"/>
</dbReference>
<dbReference type="RefSeq" id="WP_343070694.1">
    <property type="nucleotide sequence ID" value="NZ_JACHDS010000001.1"/>
</dbReference>
<dbReference type="GO" id="GO:0016887">
    <property type="term" value="F:ATP hydrolysis activity"/>
    <property type="evidence" value="ECO:0007669"/>
    <property type="project" value="InterPro"/>
</dbReference>
<keyword evidence="2" id="KW-0813">Transport</keyword>
<evidence type="ECO:0000259" key="5">
    <source>
        <dbReference type="PROSITE" id="PS50893"/>
    </source>
</evidence>
<keyword evidence="4" id="KW-0067">ATP-binding</keyword>
<evidence type="ECO:0000313" key="6">
    <source>
        <dbReference type="EMBL" id="MBB6174719.1"/>
    </source>
</evidence>
<organism evidence="6 7">
    <name type="scientific">Nocardiopsis mwathae</name>
    <dbReference type="NCBI Taxonomy" id="1472723"/>
    <lineage>
        <taxon>Bacteria</taxon>
        <taxon>Bacillati</taxon>
        <taxon>Actinomycetota</taxon>
        <taxon>Actinomycetes</taxon>
        <taxon>Streptosporangiales</taxon>
        <taxon>Nocardiopsidaceae</taxon>
        <taxon>Nocardiopsis</taxon>
    </lineage>
</organism>
<protein>
    <submittedName>
        <fullName evidence="6">ABC-type multidrug transport system ATPase subunit</fullName>
    </submittedName>
</protein>
<proteinExistence type="inferred from homology"/>
<evidence type="ECO:0000313" key="7">
    <source>
        <dbReference type="Proteomes" id="UP000546642"/>
    </source>
</evidence>
<name>A0A7W9YMI4_9ACTN</name>
<dbReference type="SUPFAM" id="SSF52540">
    <property type="entry name" value="P-loop containing nucleoside triphosphate hydrolases"/>
    <property type="match status" value="1"/>
</dbReference>
<dbReference type="InterPro" id="IPR003593">
    <property type="entry name" value="AAA+_ATPase"/>
</dbReference>
<dbReference type="Proteomes" id="UP000546642">
    <property type="component" value="Unassembled WGS sequence"/>
</dbReference>
<dbReference type="EMBL" id="JACHDS010000001">
    <property type="protein sequence ID" value="MBB6174719.1"/>
    <property type="molecule type" value="Genomic_DNA"/>
</dbReference>
<comment type="similarity">
    <text evidence="1">Belongs to the ABC transporter superfamily.</text>
</comment>
<dbReference type="AlphaFoldDB" id="A0A7W9YMI4"/>
<evidence type="ECO:0000256" key="1">
    <source>
        <dbReference type="ARBA" id="ARBA00005417"/>
    </source>
</evidence>
<dbReference type="PROSITE" id="PS50893">
    <property type="entry name" value="ABC_TRANSPORTER_2"/>
    <property type="match status" value="1"/>
</dbReference>
<accession>A0A7W9YMI4</accession>
<gene>
    <name evidence="6" type="ORF">HNR23_004779</name>
</gene>
<dbReference type="GO" id="GO:0005524">
    <property type="term" value="F:ATP binding"/>
    <property type="evidence" value="ECO:0007669"/>
    <property type="project" value="UniProtKB-KW"/>
</dbReference>